<proteinExistence type="predicted"/>
<comment type="caution">
    <text evidence="1">The sequence shown here is derived from an EMBL/GenBank/DDBJ whole genome shotgun (WGS) entry which is preliminary data.</text>
</comment>
<dbReference type="EMBL" id="SFCA01000205">
    <property type="protein sequence ID" value="TRT45915.1"/>
    <property type="molecule type" value="Genomic_DNA"/>
</dbReference>
<protein>
    <submittedName>
        <fullName evidence="1">Uncharacterized protein</fullName>
    </submittedName>
</protein>
<dbReference type="Proteomes" id="UP000316443">
    <property type="component" value="Unassembled WGS sequence"/>
</dbReference>
<dbReference type="AlphaFoldDB" id="A0A551XB87"/>
<accession>A0A551XB87</accession>
<name>A0A551XB87_MICAE</name>
<evidence type="ECO:0000313" key="1">
    <source>
        <dbReference type="EMBL" id="TRT45915.1"/>
    </source>
</evidence>
<gene>
    <name evidence="1" type="ORF">EWV85_19150</name>
</gene>
<sequence length="62" mass="7224">MLIVGISANVRCSPLARWRDCILEYILPTKPKRANIRPKLRLWNLYCKNKGKITDAQFLIIP</sequence>
<organism evidence="1 2">
    <name type="scientific">Microcystis aeruginosa Ma_QC_C_20070703_M131</name>
    <dbReference type="NCBI Taxonomy" id="2486263"/>
    <lineage>
        <taxon>Bacteria</taxon>
        <taxon>Bacillati</taxon>
        <taxon>Cyanobacteriota</taxon>
        <taxon>Cyanophyceae</taxon>
        <taxon>Oscillatoriophycideae</taxon>
        <taxon>Chroococcales</taxon>
        <taxon>Microcystaceae</taxon>
        <taxon>Microcystis</taxon>
    </lineage>
</organism>
<evidence type="ECO:0000313" key="2">
    <source>
        <dbReference type="Proteomes" id="UP000316443"/>
    </source>
</evidence>
<reference evidence="1 2" key="1">
    <citation type="submission" date="2019-01" db="EMBL/GenBank/DDBJ databases">
        <title>Coherence of Microcystis species and biogeography revealed through population genomics.</title>
        <authorList>
            <person name="Perez-Carrascal O.M."/>
            <person name="Terrat Y."/>
            <person name="Giani A."/>
            <person name="Fortin N."/>
            <person name="Tromas N."/>
            <person name="Shapiro B.J."/>
        </authorList>
    </citation>
    <scope>NUCLEOTIDE SEQUENCE [LARGE SCALE GENOMIC DNA]</scope>
    <source>
        <strain evidence="1">Ma_QC_C_20070703_M131</strain>
    </source>
</reference>